<keyword evidence="9" id="KW-0460">Magnesium</keyword>
<dbReference type="SUPFAM" id="SSF69065">
    <property type="entry name" value="RNase III domain-like"/>
    <property type="match status" value="1"/>
</dbReference>
<sequence>MNIKNLVKFNNQALFEQALTHRSFLNEAGDKTVRSNERLEFLGDAILDFSVSAWLYQKFPDYPEGTLTNLRSNLVNTLSLAKLAGYLQIGELIQMSRGEKESGGQQNPSLLANTMEAIIGAIFLDQGLIPTEAFIKKQLQASLKEILARGEFKDYKSLLQEKVQSQTGQPPVYEVLHEQGPDHAKTFMMAVLRQGKRLATASGKSKQRAEQEAARLALEKLASRK</sequence>
<feature type="binding site" evidence="9">
    <location>
        <position position="40"/>
    </location>
    <ligand>
        <name>Mg(2+)</name>
        <dbReference type="ChEBI" id="CHEBI:18420"/>
    </ligand>
</feature>
<dbReference type="HAMAP" id="MF_00104">
    <property type="entry name" value="RNase_III"/>
    <property type="match status" value="1"/>
</dbReference>
<feature type="binding site" evidence="9">
    <location>
        <position position="113"/>
    </location>
    <ligand>
        <name>Mg(2+)</name>
        <dbReference type="ChEBI" id="CHEBI:18420"/>
    </ligand>
</feature>
<keyword evidence="6 9" id="KW-0255">Endonuclease</keyword>
<keyword evidence="9" id="KW-0819">tRNA processing</keyword>
<keyword evidence="7 9" id="KW-0378">Hydrolase</keyword>
<dbReference type="EC" id="3.1.26.3" evidence="9"/>
<dbReference type="GO" id="GO:0005737">
    <property type="term" value="C:cytoplasm"/>
    <property type="evidence" value="ECO:0007669"/>
    <property type="project" value="UniProtKB-SubCell"/>
</dbReference>
<dbReference type="AlphaFoldDB" id="A0A2M8L771"/>
<evidence type="ECO:0000256" key="5">
    <source>
        <dbReference type="ARBA" id="ARBA00022722"/>
    </source>
</evidence>
<comment type="similarity">
    <text evidence="2">Belongs to the ribonuclease III family.</text>
</comment>
<dbReference type="InterPro" id="IPR011907">
    <property type="entry name" value="RNase_III"/>
</dbReference>
<dbReference type="PROSITE" id="PS00517">
    <property type="entry name" value="RNASE_3_1"/>
    <property type="match status" value="1"/>
</dbReference>
<dbReference type="Gene3D" id="3.30.160.20">
    <property type="match status" value="1"/>
</dbReference>
<gene>
    <name evidence="9 12" type="primary">rnc</name>
    <name evidence="12" type="ORF">COU97_01530</name>
</gene>
<dbReference type="InterPro" id="IPR000999">
    <property type="entry name" value="RNase_III_dom"/>
</dbReference>
<feature type="active site" evidence="9">
    <location>
        <position position="116"/>
    </location>
</feature>
<keyword evidence="9" id="KW-0479">Metal-binding</keyword>
<feature type="domain" description="DRBM" evidence="10">
    <location>
        <begin position="154"/>
        <end position="223"/>
    </location>
</feature>
<dbReference type="PROSITE" id="PS50142">
    <property type="entry name" value="RNASE_3_2"/>
    <property type="match status" value="1"/>
</dbReference>
<evidence type="ECO:0000256" key="3">
    <source>
        <dbReference type="ARBA" id="ARBA00022552"/>
    </source>
</evidence>
<keyword evidence="9" id="KW-0699">rRNA-binding</keyword>
<feature type="binding site" evidence="9">
    <location>
        <position position="116"/>
    </location>
    <ligand>
        <name>Mg(2+)</name>
        <dbReference type="ChEBI" id="CHEBI:18420"/>
    </ligand>
</feature>
<comment type="function">
    <text evidence="9">Digests double-stranded RNA. Involved in the processing of primary rRNA transcript to yield the immediate precursors to the large and small rRNAs (23S and 16S). Processes some mRNAs, and tRNAs when they are encoded in the rRNA operon. Processes pre-crRNA and tracrRNA of type II CRISPR loci if present in the organism.</text>
</comment>
<keyword evidence="4 9" id="KW-0507">mRNA processing</keyword>
<dbReference type="Gene3D" id="1.10.1520.10">
    <property type="entry name" value="Ribonuclease III domain"/>
    <property type="match status" value="1"/>
</dbReference>
<dbReference type="FunFam" id="1.10.1520.10:FF:000001">
    <property type="entry name" value="Ribonuclease 3"/>
    <property type="match status" value="1"/>
</dbReference>
<comment type="caution">
    <text evidence="12">The sequence shown here is derived from an EMBL/GenBank/DDBJ whole genome shotgun (WGS) entry which is preliminary data.</text>
</comment>
<dbReference type="GO" id="GO:0010468">
    <property type="term" value="P:regulation of gene expression"/>
    <property type="evidence" value="ECO:0007669"/>
    <property type="project" value="TreeGrafter"/>
</dbReference>
<keyword evidence="9" id="KW-0963">Cytoplasm</keyword>
<evidence type="ECO:0000259" key="11">
    <source>
        <dbReference type="PROSITE" id="PS50142"/>
    </source>
</evidence>
<keyword evidence="8 9" id="KW-0694">RNA-binding</keyword>
<dbReference type="GO" id="GO:0046872">
    <property type="term" value="F:metal ion binding"/>
    <property type="evidence" value="ECO:0007669"/>
    <property type="project" value="UniProtKB-KW"/>
</dbReference>
<dbReference type="GO" id="GO:0003725">
    <property type="term" value="F:double-stranded RNA binding"/>
    <property type="evidence" value="ECO:0007669"/>
    <property type="project" value="TreeGrafter"/>
</dbReference>
<accession>A0A2M8L771</accession>
<dbReference type="GO" id="GO:0019843">
    <property type="term" value="F:rRNA binding"/>
    <property type="evidence" value="ECO:0007669"/>
    <property type="project" value="UniProtKB-KW"/>
</dbReference>
<name>A0A2M8L771_9BACT</name>
<feature type="active site" evidence="9">
    <location>
        <position position="44"/>
    </location>
</feature>
<dbReference type="CDD" id="cd10845">
    <property type="entry name" value="DSRM_RNAse_III_family"/>
    <property type="match status" value="1"/>
</dbReference>
<dbReference type="Pfam" id="PF14622">
    <property type="entry name" value="Ribonucleas_3_3"/>
    <property type="match status" value="1"/>
</dbReference>
<comment type="catalytic activity">
    <reaction evidence="1 9">
        <text>Endonucleolytic cleavage to 5'-phosphomonoester.</text>
        <dbReference type="EC" id="3.1.26.3"/>
    </reaction>
</comment>
<proteinExistence type="inferred from homology"/>
<dbReference type="InterPro" id="IPR014720">
    <property type="entry name" value="dsRBD_dom"/>
</dbReference>
<evidence type="ECO:0000256" key="2">
    <source>
        <dbReference type="ARBA" id="ARBA00010183"/>
    </source>
</evidence>
<dbReference type="SMART" id="SM00358">
    <property type="entry name" value="DSRM"/>
    <property type="match status" value="1"/>
</dbReference>
<dbReference type="GO" id="GO:0006364">
    <property type="term" value="P:rRNA processing"/>
    <property type="evidence" value="ECO:0007669"/>
    <property type="project" value="UniProtKB-UniRule"/>
</dbReference>
<evidence type="ECO:0000256" key="8">
    <source>
        <dbReference type="ARBA" id="ARBA00022884"/>
    </source>
</evidence>
<dbReference type="GO" id="GO:0006397">
    <property type="term" value="P:mRNA processing"/>
    <property type="evidence" value="ECO:0007669"/>
    <property type="project" value="UniProtKB-UniRule"/>
</dbReference>
<evidence type="ECO:0000256" key="9">
    <source>
        <dbReference type="HAMAP-Rule" id="MF_00104"/>
    </source>
</evidence>
<comment type="subunit">
    <text evidence="9">Homodimer.</text>
</comment>
<dbReference type="PANTHER" id="PTHR11207">
    <property type="entry name" value="RIBONUCLEASE III"/>
    <property type="match status" value="1"/>
</dbReference>
<keyword evidence="5 9" id="KW-0540">Nuclease</keyword>
<evidence type="ECO:0000256" key="1">
    <source>
        <dbReference type="ARBA" id="ARBA00000109"/>
    </source>
</evidence>
<dbReference type="InterPro" id="IPR036389">
    <property type="entry name" value="RNase_III_sf"/>
</dbReference>
<evidence type="ECO:0000313" key="12">
    <source>
        <dbReference type="EMBL" id="PJE70090.1"/>
    </source>
</evidence>
<dbReference type="NCBIfam" id="TIGR02191">
    <property type="entry name" value="RNaseIII"/>
    <property type="match status" value="1"/>
</dbReference>
<dbReference type="PROSITE" id="PS50137">
    <property type="entry name" value="DS_RBD"/>
    <property type="match status" value="1"/>
</dbReference>
<dbReference type="Pfam" id="PF00035">
    <property type="entry name" value="dsrm"/>
    <property type="match status" value="1"/>
</dbReference>
<dbReference type="Proteomes" id="UP000231579">
    <property type="component" value="Unassembled WGS sequence"/>
</dbReference>
<dbReference type="SUPFAM" id="SSF54768">
    <property type="entry name" value="dsRNA-binding domain-like"/>
    <property type="match status" value="1"/>
</dbReference>
<comment type="cofactor">
    <cofactor evidence="9">
        <name>Mg(2+)</name>
        <dbReference type="ChEBI" id="CHEBI:18420"/>
    </cofactor>
</comment>
<evidence type="ECO:0000259" key="10">
    <source>
        <dbReference type="PROSITE" id="PS50137"/>
    </source>
</evidence>
<dbReference type="GO" id="GO:0004525">
    <property type="term" value="F:ribonuclease III activity"/>
    <property type="evidence" value="ECO:0007669"/>
    <property type="project" value="UniProtKB-UniRule"/>
</dbReference>
<keyword evidence="3 9" id="KW-0698">rRNA processing</keyword>
<evidence type="ECO:0000256" key="6">
    <source>
        <dbReference type="ARBA" id="ARBA00022759"/>
    </source>
</evidence>
<evidence type="ECO:0000256" key="7">
    <source>
        <dbReference type="ARBA" id="ARBA00022801"/>
    </source>
</evidence>
<dbReference type="CDD" id="cd00593">
    <property type="entry name" value="RIBOc"/>
    <property type="match status" value="1"/>
</dbReference>
<feature type="domain" description="RNase III" evidence="11">
    <location>
        <begin position="7"/>
        <end position="127"/>
    </location>
</feature>
<reference evidence="13" key="1">
    <citation type="submission" date="2017-09" db="EMBL/GenBank/DDBJ databases">
        <title>Depth-based differentiation of microbial function through sediment-hosted aquifers and enrichment of novel symbionts in the deep terrestrial subsurface.</title>
        <authorList>
            <person name="Probst A.J."/>
            <person name="Ladd B."/>
            <person name="Jarett J.K."/>
            <person name="Geller-Mcgrath D.E."/>
            <person name="Sieber C.M.K."/>
            <person name="Emerson J.B."/>
            <person name="Anantharaman K."/>
            <person name="Thomas B.C."/>
            <person name="Malmstrom R."/>
            <person name="Stieglmeier M."/>
            <person name="Klingl A."/>
            <person name="Woyke T."/>
            <person name="Ryan C.M."/>
            <person name="Banfield J.F."/>
        </authorList>
    </citation>
    <scope>NUCLEOTIDE SEQUENCE [LARGE SCALE GENOMIC DNA]</scope>
</reference>
<evidence type="ECO:0000256" key="4">
    <source>
        <dbReference type="ARBA" id="ARBA00022664"/>
    </source>
</evidence>
<protein>
    <recommendedName>
        <fullName evidence="9">Ribonuclease 3</fullName>
        <ecNumber evidence="9">3.1.26.3</ecNumber>
    </recommendedName>
    <alternativeName>
        <fullName evidence="9">Ribonuclease III</fullName>
        <shortName evidence="9">RNase III</shortName>
    </alternativeName>
</protein>
<evidence type="ECO:0000313" key="13">
    <source>
        <dbReference type="Proteomes" id="UP000231579"/>
    </source>
</evidence>
<dbReference type="SMART" id="SM00535">
    <property type="entry name" value="RIBOc"/>
    <property type="match status" value="1"/>
</dbReference>
<dbReference type="EMBL" id="PFEM01000023">
    <property type="protein sequence ID" value="PJE70090.1"/>
    <property type="molecule type" value="Genomic_DNA"/>
</dbReference>
<dbReference type="GO" id="GO:0008033">
    <property type="term" value="P:tRNA processing"/>
    <property type="evidence" value="ECO:0007669"/>
    <property type="project" value="UniProtKB-KW"/>
</dbReference>
<dbReference type="PANTHER" id="PTHR11207:SF0">
    <property type="entry name" value="RIBONUCLEASE 3"/>
    <property type="match status" value="1"/>
</dbReference>
<comment type="subcellular location">
    <subcellularLocation>
        <location evidence="9">Cytoplasm</location>
    </subcellularLocation>
</comment>
<organism evidence="12 13">
    <name type="scientific">Candidatus Shapirobacteria bacterium CG10_big_fil_rev_8_21_14_0_10_48_15</name>
    <dbReference type="NCBI Taxonomy" id="1974484"/>
    <lineage>
        <taxon>Bacteria</taxon>
        <taxon>Candidatus Shapironibacteriota</taxon>
    </lineage>
</organism>